<protein>
    <submittedName>
        <fullName evidence="3">Adenylate/guanylate cyclase domain-containing protein</fullName>
    </submittedName>
</protein>
<dbReference type="GO" id="GO:0035556">
    <property type="term" value="P:intracellular signal transduction"/>
    <property type="evidence" value="ECO:0007669"/>
    <property type="project" value="InterPro"/>
</dbReference>
<dbReference type="InterPro" id="IPR001054">
    <property type="entry name" value="A/G_cyclase"/>
</dbReference>
<dbReference type="RefSeq" id="WP_135075423.1">
    <property type="nucleotide sequence ID" value="NZ_CP038267.1"/>
</dbReference>
<dbReference type="SMART" id="SM00044">
    <property type="entry name" value="CYCc"/>
    <property type="match status" value="1"/>
</dbReference>
<keyword evidence="4" id="KW-1185">Reference proteome</keyword>
<dbReference type="EMBL" id="CP038267">
    <property type="protein sequence ID" value="QBR92008.1"/>
    <property type="molecule type" value="Genomic_DNA"/>
</dbReference>
<name>A0A4P7GJ21_9ACTN</name>
<comment type="similarity">
    <text evidence="1">Belongs to the adenylyl cyclase class-3 family.</text>
</comment>
<dbReference type="AlphaFoldDB" id="A0A4P7GJ21"/>
<dbReference type="Proteomes" id="UP000294894">
    <property type="component" value="Chromosome"/>
</dbReference>
<dbReference type="PANTHER" id="PTHR43081">
    <property type="entry name" value="ADENYLATE CYCLASE, TERMINAL-DIFFERENTIATION SPECIFIC-RELATED"/>
    <property type="match status" value="1"/>
</dbReference>
<dbReference type="GO" id="GO:0006171">
    <property type="term" value="P:cAMP biosynthetic process"/>
    <property type="evidence" value="ECO:0007669"/>
    <property type="project" value="TreeGrafter"/>
</dbReference>
<dbReference type="SUPFAM" id="SSF55073">
    <property type="entry name" value="Nucleotide cyclase"/>
    <property type="match status" value="1"/>
</dbReference>
<organism evidence="3 4">
    <name type="scientific">Nocardioides euryhalodurans</name>
    <dbReference type="NCBI Taxonomy" id="2518370"/>
    <lineage>
        <taxon>Bacteria</taxon>
        <taxon>Bacillati</taxon>
        <taxon>Actinomycetota</taxon>
        <taxon>Actinomycetes</taxon>
        <taxon>Propionibacteriales</taxon>
        <taxon>Nocardioidaceae</taxon>
        <taxon>Nocardioides</taxon>
    </lineage>
</organism>
<dbReference type="KEGG" id="noy:EXE57_06735"/>
<proteinExistence type="inferred from homology"/>
<dbReference type="CDD" id="cd07302">
    <property type="entry name" value="CHD"/>
    <property type="match status" value="1"/>
</dbReference>
<dbReference type="InterPro" id="IPR029787">
    <property type="entry name" value="Nucleotide_cyclase"/>
</dbReference>
<sequence>MAPDEQPPRDPHALERAVLGEDPTLTAQQVAELTDVTVEQLRRLWWALGFPEHGTEIAFTPADVEAVSTLTGLVDDGAIDFDIAVLLTRALGQTSARLADWEVATLAHRVEELERSEAATGSRTAAALRLIEELNPPFERLLAYAWRRHLAAAVARIEALGAEAEDLHTTQISVGFADIVGFTALSNELGRQQIGDVVEIFESRCADVVAGRRGRIIKSLGDSVLFVNVEPIAAYDTAEGIIQVVGRDPKMPEVRVGLATGDVVMRLGDVFGPPVNLASRLTAVARRNRIIIDQATADLLPEDQFETRRLPPRPVRGFGLVEPLTVRRH</sequence>
<dbReference type="PANTHER" id="PTHR43081:SF19">
    <property type="entry name" value="PH-SENSITIVE ADENYLATE CYCLASE RV1264"/>
    <property type="match status" value="1"/>
</dbReference>
<feature type="domain" description="Guanylate cyclase" evidence="2">
    <location>
        <begin position="173"/>
        <end position="282"/>
    </location>
</feature>
<dbReference type="Pfam" id="PF00211">
    <property type="entry name" value="Guanylate_cyc"/>
    <property type="match status" value="1"/>
</dbReference>
<evidence type="ECO:0000313" key="4">
    <source>
        <dbReference type="Proteomes" id="UP000294894"/>
    </source>
</evidence>
<dbReference type="InterPro" id="IPR050697">
    <property type="entry name" value="Adenylyl/Guanylyl_Cyclase_3/4"/>
</dbReference>
<evidence type="ECO:0000256" key="1">
    <source>
        <dbReference type="ARBA" id="ARBA00005381"/>
    </source>
</evidence>
<dbReference type="GO" id="GO:0004016">
    <property type="term" value="F:adenylate cyclase activity"/>
    <property type="evidence" value="ECO:0007669"/>
    <property type="project" value="UniProtKB-ARBA"/>
</dbReference>
<dbReference type="Gene3D" id="3.30.70.1230">
    <property type="entry name" value="Nucleotide cyclase"/>
    <property type="match status" value="1"/>
</dbReference>
<accession>A0A4P7GJ21</accession>
<dbReference type="PROSITE" id="PS50125">
    <property type="entry name" value="GUANYLATE_CYCLASE_2"/>
    <property type="match status" value="1"/>
</dbReference>
<evidence type="ECO:0000259" key="2">
    <source>
        <dbReference type="PROSITE" id="PS50125"/>
    </source>
</evidence>
<evidence type="ECO:0000313" key="3">
    <source>
        <dbReference type="EMBL" id="QBR92008.1"/>
    </source>
</evidence>
<reference evidence="3 4" key="1">
    <citation type="submission" date="2019-03" db="EMBL/GenBank/DDBJ databases">
        <title>Three New Species of Nocardioides, Nocardioides euryhalodurans sp. nov., Nocardioides seonyuensis sp. nov. and Nocardioides eburneoflavus sp. nov., Iolated from Soil.</title>
        <authorList>
            <person name="Roh S.G."/>
            <person name="Lee C."/>
            <person name="Kim M.-K."/>
            <person name="Kim S.B."/>
        </authorList>
    </citation>
    <scope>NUCLEOTIDE SEQUENCE [LARGE SCALE GENOMIC DNA]</scope>
    <source>
        <strain evidence="3 4">MMS17-SY117</strain>
    </source>
</reference>
<dbReference type="OrthoDB" id="310836at2"/>
<gene>
    <name evidence="3" type="ORF">EXE57_06735</name>
</gene>